<dbReference type="GO" id="GO:0046872">
    <property type="term" value="F:metal ion binding"/>
    <property type="evidence" value="ECO:0007669"/>
    <property type="project" value="UniProtKB-KW"/>
</dbReference>
<dbReference type="GO" id="GO:0004658">
    <property type="term" value="F:propionyl-CoA carboxylase activity"/>
    <property type="evidence" value="ECO:0007669"/>
    <property type="project" value="UniProtKB-EC"/>
</dbReference>
<organism evidence="22">
    <name type="scientific">Anoplophora glabripennis</name>
    <name type="common">Asian longhorn beetle</name>
    <name type="synonym">Anoplophora nobilis</name>
    <dbReference type="NCBI Taxonomy" id="217634"/>
    <lineage>
        <taxon>Eukaryota</taxon>
        <taxon>Metazoa</taxon>
        <taxon>Ecdysozoa</taxon>
        <taxon>Arthropoda</taxon>
        <taxon>Hexapoda</taxon>
        <taxon>Insecta</taxon>
        <taxon>Pterygota</taxon>
        <taxon>Neoptera</taxon>
        <taxon>Endopterygota</taxon>
        <taxon>Coleoptera</taxon>
        <taxon>Polyphaga</taxon>
        <taxon>Cucujiformia</taxon>
        <taxon>Chrysomeloidea</taxon>
        <taxon>Cerambycidae</taxon>
        <taxon>Lamiinae</taxon>
        <taxon>Lamiini</taxon>
        <taxon>Anoplophora</taxon>
    </lineage>
</organism>
<evidence type="ECO:0000256" key="18">
    <source>
        <dbReference type="PROSITE-ProRule" id="PRU00409"/>
    </source>
</evidence>
<reference evidence="22" key="1">
    <citation type="submission" date="2013-07" db="EMBL/GenBank/DDBJ databases">
        <title>Midgut Transcriptome Profiling of Anoplphora glabripennis, a Lignocellulose Degrading, Wood-Boring Cerambycid.</title>
        <authorList>
            <person name="Scully E.D."/>
            <person name="Hoover K."/>
            <person name="Carlson J.E."/>
            <person name="Tien M."/>
            <person name="Geib S.M."/>
        </authorList>
    </citation>
    <scope>NUCLEOTIDE SEQUENCE</scope>
</reference>
<keyword evidence="5" id="KW-0436">Ligase</keyword>
<dbReference type="NCBIfam" id="NF006367">
    <property type="entry name" value="PRK08591.1"/>
    <property type="match status" value="1"/>
</dbReference>
<evidence type="ECO:0000256" key="15">
    <source>
        <dbReference type="ARBA" id="ARBA00023267"/>
    </source>
</evidence>
<dbReference type="Gene3D" id="2.40.50.100">
    <property type="match status" value="1"/>
</dbReference>
<dbReference type="PROSITE" id="PS50975">
    <property type="entry name" value="ATP_GRASP"/>
    <property type="match status" value="1"/>
</dbReference>
<dbReference type="GO" id="GO:0005524">
    <property type="term" value="F:ATP binding"/>
    <property type="evidence" value="ECO:0007669"/>
    <property type="project" value="UniProtKB-UniRule"/>
</dbReference>
<protein>
    <recommendedName>
        <fullName evidence="4">propionyl-CoA carboxylase</fullName>
        <ecNumber evidence="4">6.4.1.3</ecNumber>
    </recommendedName>
</protein>
<evidence type="ECO:0000259" key="21">
    <source>
        <dbReference type="PROSITE" id="PS50979"/>
    </source>
</evidence>
<dbReference type="Pfam" id="PF02786">
    <property type="entry name" value="CPSase_L_D2"/>
    <property type="match status" value="1"/>
</dbReference>
<evidence type="ECO:0000256" key="5">
    <source>
        <dbReference type="ARBA" id="ARBA00022598"/>
    </source>
</evidence>
<dbReference type="AlphaFoldDB" id="V5G4C4"/>
<dbReference type="GO" id="GO:0016042">
    <property type="term" value="P:lipid catabolic process"/>
    <property type="evidence" value="ECO:0007669"/>
    <property type="project" value="UniProtKB-KW"/>
</dbReference>
<evidence type="ECO:0000256" key="8">
    <source>
        <dbReference type="ARBA" id="ARBA00022840"/>
    </source>
</evidence>
<dbReference type="InterPro" id="IPR011761">
    <property type="entry name" value="ATP-grasp"/>
</dbReference>
<dbReference type="SUPFAM" id="SSF51246">
    <property type="entry name" value="Rudiment single hybrid motif"/>
    <property type="match status" value="1"/>
</dbReference>
<comment type="cofactor">
    <cofactor evidence="1">
        <name>biotin</name>
        <dbReference type="ChEBI" id="CHEBI:57586"/>
    </cofactor>
</comment>
<dbReference type="PROSITE" id="PS00867">
    <property type="entry name" value="CPSASE_2"/>
    <property type="match status" value="1"/>
</dbReference>
<evidence type="ECO:0000256" key="12">
    <source>
        <dbReference type="ARBA" id="ARBA00023098"/>
    </source>
</evidence>
<keyword evidence="12" id="KW-0443">Lipid metabolism</keyword>
<dbReference type="InterPro" id="IPR041265">
    <property type="entry name" value="PCC_BT"/>
</dbReference>
<dbReference type="FunFam" id="3.40.50.20:FF:000010">
    <property type="entry name" value="Propionyl-CoA carboxylase subunit alpha"/>
    <property type="match status" value="1"/>
</dbReference>
<dbReference type="Pfam" id="PF00364">
    <property type="entry name" value="Biotin_lipoyl"/>
    <property type="match status" value="1"/>
</dbReference>
<gene>
    <name evidence="22" type="primary">PCCA</name>
</gene>
<dbReference type="KEGG" id="agb:108910068"/>
<feature type="domain" description="Lipoyl-binding" evidence="19">
    <location>
        <begin position="644"/>
        <end position="719"/>
    </location>
</feature>
<evidence type="ECO:0000256" key="2">
    <source>
        <dbReference type="ARBA" id="ARBA00004305"/>
    </source>
</evidence>
<dbReference type="InterPro" id="IPR005479">
    <property type="entry name" value="CPAse_ATP-bd"/>
</dbReference>
<evidence type="ECO:0000256" key="4">
    <source>
        <dbReference type="ARBA" id="ARBA00013050"/>
    </source>
</evidence>
<comment type="function">
    <text evidence="17">This is one of the 2 subunits of the biotin-dependent propionyl-CoA carboxylase (PCC), a mitochondrial enzyme involved in the catabolism of odd chain fatty acids, branched-chain amino acids isoleucine, threonine, methionine, and valine and other metabolites. Propionyl-CoA carboxylase catalyzes the carboxylation of propionyl-CoA/propanoyl-CoA to D-methylmalonyl-CoA/(S)-methylmalonyl-CoA. Within the holoenzyme, the alpha subunit catalyzes the ATP-dependent carboxylation of the biotin carried by the biotin carboxyl carrier (BCC) domain, while the beta subunit then transfers the carboxyl group from carboxylated biotin to propionyl-CoA. Propionyl-CoA carboxylase also significantly acts on butyryl-CoA/butanoyl-CoA, which is converted to ethylmalonyl-CoA/(2S)-ethylmalonyl-CoA. Other alternative minor substrates include (2E)-butenoyl-CoA/crotonoyl-CoA.</text>
</comment>
<dbReference type="InterPro" id="IPR005481">
    <property type="entry name" value="BC-like_N"/>
</dbReference>
<keyword evidence="8 18" id="KW-0067">ATP-binding</keyword>
<feature type="non-terminal residue" evidence="22">
    <location>
        <position position="719"/>
    </location>
</feature>
<dbReference type="InterPro" id="IPR016185">
    <property type="entry name" value="PreATP-grasp_dom_sf"/>
</dbReference>
<evidence type="ECO:0000256" key="16">
    <source>
        <dbReference type="ARBA" id="ARBA00049495"/>
    </source>
</evidence>
<dbReference type="InterPro" id="IPR005482">
    <property type="entry name" value="Biotin_COase_C"/>
</dbReference>
<dbReference type="Pfam" id="PF18140">
    <property type="entry name" value="PCC_BT"/>
    <property type="match status" value="1"/>
</dbReference>
<dbReference type="FunFam" id="3.30.470.20:FF:000028">
    <property type="entry name" value="Methylcrotonoyl-CoA carboxylase subunit alpha, mitochondrial"/>
    <property type="match status" value="1"/>
</dbReference>
<evidence type="ECO:0000313" key="22">
    <source>
        <dbReference type="EMBL" id="JAB64885.1"/>
    </source>
</evidence>
<keyword evidence="14" id="KW-0464">Manganese</keyword>
<feature type="domain" description="Biotin carboxylation" evidence="21">
    <location>
        <begin position="52"/>
        <end position="499"/>
    </location>
</feature>
<keyword evidence="13" id="KW-0496">Mitochondrion</keyword>
<evidence type="ECO:0000256" key="13">
    <source>
        <dbReference type="ARBA" id="ARBA00023128"/>
    </source>
</evidence>
<proteinExistence type="predicted"/>
<evidence type="ECO:0000259" key="20">
    <source>
        <dbReference type="PROSITE" id="PS50975"/>
    </source>
</evidence>
<dbReference type="GO" id="GO:0005759">
    <property type="term" value="C:mitochondrial matrix"/>
    <property type="evidence" value="ECO:0007669"/>
    <property type="project" value="UniProtKB-SubCell"/>
</dbReference>
<dbReference type="PROSITE" id="PS50979">
    <property type="entry name" value="BC"/>
    <property type="match status" value="1"/>
</dbReference>
<dbReference type="SUPFAM" id="SSF52440">
    <property type="entry name" value="PreATP-grasp domain"/>
    <property type="match status" value="1"/>
</dbReference>
<dbReference type="Pfam" id="PF02785">
    <property type="entry name" value="Biotin_carb_C"/>
    <property type="match status" value="1"/>
</dbReference>
<evidence type="ECO:0000256" key="9">
    <source>
        <dbReference type="ARBA" id="ARBA00022842"/>
    </source>
</evidence>
<keyword evidence="15" id="KW-0092">Biotin</keyword>
<dbReference type="SMART" id="SM00878">
    <property type="entry name" value="Biotin_carb_C"/>
    <property type="match status" value="1"/>
</dbReference>
<keyword evidence="7 18" id="KW-0547">Nucleotide-binding</keyword>
<dbReference type="GeneID" id="108910068"/>
<dbReference type="UniPathway" id="UPA00945">
    <property type="reaction ID" value="UER00908"/>
</dbReference>
<feature type="domain" description="ATP-grasp" evidence="20">
    <location>
        <begin position="171"/>
        <end position="368"/>
    </location>
</feature>
<dbReference type="InterPro" id="IPR001882">
    <property type="entry name" value="Biotin_BS"/>
</dbReference>
<dbReference type="Gene3D" id="3.30.700.30">
    <property type="match status" value="1"/>
</dbReference>
<dbReference type="EC" id="6.4.1.3" evidence="4"/>
<dbReference type="SUPFAM" id="SSF56059">
    <property type="entry name" value="Glutathione synthetase ATP-binding domain-like"/>
    <property type="match status" value="1"/>
</dbReference>
<name>V5G4C4_ANOGL</name>
<dbReference type="InterPro" id="IPR000089">
    <property type="entry name" value="Biotin_lipoyl"/>
</dbReference>
<dbReference type="CDD" id="cd06850">
    <property type="entry name" value="biotinyl_domain"/>
    <property type="match status" value="1"/>
</dbReference>
<evidence type="ECO:0000256" key="7">
    <source>
        <dbReference type="ARBA" id="ARBA00022741"/>
    </source>
</evidence>
<accession>V5G4C4</accession>
<sequence>MVVALTVPKLFLQKCFNIGKYKLHQTTSVVSSGLLQRRGIYTVDPIDPAEPTFGKILIANRGEIACRIISTAKRMGIKTVAVYSVADSQSMHVKLADERVFIGESPASQSYLDKAKIMDAVKKTEAEAVHPGYGFLSENAAFVGMLEDEKVAFIGPSAKAITGMGDKLESKRLAMAAGVNTIPGFDGIVRDADHCVEISRNIGYPVMIKASAGGGGKGMRIARNDEDAREGFKLSSQEALSSFGDSRMLVEKFIDNPRHIEIQVLGDQHGNVIYLNERECSIQRRNQKVIEEAPSVFLDENTRKAMGEQAVSLCKKLGYSSAGTVEFLVDGDRNFYFLEMNTRLQVEHPITECITGIDLVQQMIRVAKGHKLRITQKDVKINGWAIESRVYAEDPYKNFGLPSIGRLYKYIEPTHLPGVRCDSGIEEGSEISVYYDPMICKLVCYGKDRNEAIERSIKALDSYVIRGVTNNIPLLRDILTEERFRKGDISTNYLPEVYPEGFKGLKLPEEDKYKLLAVASAIYATNVIRSRQFLNAPKHVIKGKLLDKWKLYIEFDQNKFRLEVSQDNGQFVITIDGKEYKINKDDINLAKPLLHVKINGEDDVFQPFSKNASGDYQIIYRGTNYKLFILSQRSADYLHLMPEKMKLDVSKQVRSPMPGLVKSVNCSVGDVVAEGQELCVIEAMKMQNSMVAATTGTIKSINIHPGDTVSDDDVLIELA</sequence>
<keyword evidence="10" id="KW-0809">Transit peptide</keyword>
<dbReference type="EMBL" id="GALX01003581">
    <property type="protein sequence ID" value="JAB64885.1"/>
    <property type="molecule type" value="Transcribed_RNA"/>
</dbReference>
<evidence type="ECO:0000256" key="11">
    <source>
        <dbReference type="ARBA" id="ARBA00022963"/>
    </source>
</evidence>
<dbReference type="OrthoDB" id="196847at2759"/>
<dbReference type="FunFam" id="2.40.50.100:FF:000003">
    <property type="entry name" value="Acetyl-CoA carboxylase biotin carboxyl carrier protein"/>
    <property type="match status" value="1"/>
</dbReference>
<dbReference type="Gene3D" id="3.30.470.20">
    <property type="entry name" value="ATP-grasp fold, B domain"/>
    <property type="match status" value="1"/>
</dbReference>
<dbReference type="InterPro" id="IPR050856">
    <property type="entry name" value="Biotin_carboxylase_complex"/>
</dbReference>
<keyword evidence="9" id="KW-0460">Magnesium</keyword>
<evidence type="ECO:0000256" key="17">
    <source>
        <dbReference type="ARBA" id="ARBA00056148"/>
    </source>
</evidence>
<evidence type="ECO:0000259" key="19">
    <source>
        <dbReference type="PROSITE" id="PS50968"/>
    </source>
</evidence>
<comment type="pathway">
    <text evidence="3">Metabolic intermediate metabolism; propanoyl-CoA degradation; succinyl-CoA from propanoyl-CoA: step 1/3.</text>
</comment>
<dbReference type="PANTHER" id="PTHR18866:SF33">
    <property type="entry name" value="METHYLCROTONOYL-COA CARBOXYLASE SUBUNIT ALPHA, MITOCHONDRIAL-RELATED"/>
    <property type="match status" value="1"/>
</dbReference>
<evidence type="ECO:0000256" key="3">
    <source>
        <dbReference type="ARBA" id="ARBA00005060"/>
    </source>
</evidence>
<dbReference type="FunFam" id="3.30.1490.20:FF:000003">
    <property type="entry name" value="acetyl-CoA carboxylase isoform X1"/>
    <property type="match status" value="1"/>
</dbReference>
<dbReference type="PROSITE" id="PS50968">
    <property type="entry name" value="BIOTINYL_LIPOYL"/>
    <property type="match status" value="1"/>
</dbReference>
<evidence type="ECO:0000256" key="1">
    <source>
        <dbReference type="ARBA" id="ARBA00001953"/>
    </source>
</evidence>
<dbReference type="InterPro" id="IPR011764">
    <property type="entry name" value="Biotin_carboxylation_dom"/>
</dbReference>
<keyword evidence="11" id="KW-0442">Lipid degradation</keyword>
<comment type="subcellular location">
    <subcellularLocation>
        <location evidence="2">Mitochondrion matrix</location>
    </subcellularLocation>
</comment>
<evidence type="ECO:0000256" key="6">
    <source>
        <dbReference type="ARBA" id="ARBA00022723"/>
    </source>
</evidence>
<dbReference type="InterPro" id="IPR011054">
    <property type="entry name" value="Rudment_hybrid_motif"/>
</dbReference>
<dbReference type="PROSITE" id="PS00188">
    <property type="entry name" value="BIOTIN"/>
    <property type="match status" value="1"/>
</dbReference>
<dbReference type="Pfam" id="PF00289">
    <property type="entry name" value="Biotin_carb_N"/>
    <property type="match status" value="1"/>
</dbReference>
<dbReference type="PROSITE" id="PS00866">
    <property type="entry name" value="CPSASE_1"/>
    <property type="match status" value="1"/>
</dbReference>
<dbReference type="SUPFAM" id="SSF51230">
    <property type="entry name" value="Single hybrid motif"/>
    <property type="match status" value="1"/>
</dbReference>
<dbReference type="InterPro" id="IPR011053">
    <property type="entry name" value="Single_hybrid_motif"/>
</dbReference>
<comment type="catalytic activity">
    <reaction evidence="16">
        <text>propanoyl-CoA + hydrogencarbonate + ATP = (S)-methylmalonyl-CoA + ADP + phosphate + H(+)</text>
        <dbReference type="Rhea" id="RHEA:23720"/>
        <dbReference type="ChEBI" id="CHEBI:15378"/>
        <dbReference type="ChEBI" id="CHEBI:17544"/>
        <dbReference type="ChEBI" id="CHEBI:30616"/>
        <dbReference type="ChEBI" id="CHEBI:43474"/>
        <dbReference type="ChEBI" id="CHEBI:57327"/>
        <dbReference type="ChEBI" id="CHEBI:57392"/>
        <dbReference type="ChEBI" id="CHEBI:456216"/>
        <dbReference type="EC" id="6.4.1.3"/>
    </reaction>
    <physiologicalReaction direction="left-to-right" evidence="16">
        <dbReference type="Rhea" id="RHEA:23721"/>
    </physiologicalReaction>
</comment>
<dbReference type="PANTHER" id="PTHR18866">
    <property type="entry name" value="CARBOXYLASE:PYRUVATE/ACETYL-COA/PROPIONYL-COA CARBOXYLASE"/>
    <property type="match status" value="1"/>
</dbReference>
<evidence type="ECO:0000256" key="10">
    <source>
        <dbReference type="ARBA" id="ARBA00022946"/>
    </source>
</evidence>
<keyword evidence="6" id="KW-0479">Metal-binding</keyword>
<evidence type="ECO:0000256" key="14">
    <source>
        <dbReference type="ARBA" id="ARBA00023211"/>
    </source>
</evidence>